<dbReference type="InterPro" id="IPR005793">
    <property type="entry name" value="Formyl_trans_C"/>
</dbReference>
<comment type="function">
    <text evidence="5">Attaches a formyl group to the free amino group of methionyl-tRNA(fMet). The formyl group appears to play a dual role in the initiator identity of N-formylmethionyl-tRNA by promoting its recognition by IF2 and preventing the misappropriation of this tRNA by the elongation apparatus.</text>
</comment>
<evidence type="ECO:0000259" key="6">
    <source>
        <dbReference type="Pfam" id="PF00551"/>
    </source>
</evidence>
<comment type="catalytic activity">
    <reaction evidence="5">
        <text>L-methionyl-tRNA(fMet) + (6R)-10-formyltetrahydrofolate = N-formyl-L-methionyl-tRNA(fMet) + (6S)-5,6,7,8-tetrahydrofolate + H(+)</text>
        <dbReference type="Rhea" id="RHEA:24380"/>
        <dbReference type="Rhea" id="RHEA-COMP:9952"/>
        <dbReference type="Rhea" id="RHEA-COMP:9953"/>
        <dbReference type="ChEBI" id="CHEBI:15378"/>
        <dbReference type="ChEBI" id="CHEBI:57453"/>
        <dbReference type="ChEBI" id="CHEBI:78530"/>
        <dbReference type="ChEBI" id="CHEBI:78844"/>
        <dbReference type="ChEBI" id="CHEBI:195366"/>
        <dbReference type="EC" id="2.1.2.9"/>
    </reaction>
</comment>
<name>A0AAU7JZA4_9MICO</name>
<dbReference type="Pfam" id="PF00551">
    <property type="entry name" value="Formyl_trans_N"/>
    <property type="match status" value="1"/>
</dbReference>
<dbReference type="EC" id="2.1.2.9" evidence="2 5"/>
<dbReference type="CDD" id="cd08704">
    <property type="entry name" value="Met_tRNA_FMT_C"/>
    <property type="match status" value="1"/>
</dbReference>
<keyword evidence="3 5" id="KW-0808">Transferase</keyword>
<evidence type="ECO:0000313" key="8">
    <source>
        <dbReference type="EMBL" id="XBO45751.1"/>
    </source>
</evidence>
<dbReference type="EMBL" id="CP157483">
    <property type="protein sequence ID" value="XBO45751.1"/>
    <property type="molecule type" value="Genomic_DNA"/>
</dbReference>
<sequence length="316" mass="33461">MRLVFAGTPEVAVPALSALHASDHEVVAVVTRPDARAGRGRGLAASPVRQWAEEHDLEVLTPARPGEDDFLERLRELEPDVCPVVAYGALIPRVALDVPRHGWVNLHFSLLPAWRGAAPVQHAIMAGDEMTGASTFRIEEGLDTGPVYGVMTERIRPTDTSGDLLGRLAEGGSGLLVATMDGIEDGSLKPVPQGAEGVSLAPKIGVTDAQVRWDRPAIAVDRLVRGCTPAPGAWSTFRGERVKIAPVALTESDAPVGLAPGEVVAGRREVWVGTASTPVVLGQVRPHGKKDMTAADWARGVRIAQGECFTMVEAQA</sequence>
<organism evidence="8">
    <name type="scientific">Pedococcus sp. KACC 23699</name>
    <dbReference type="NCBI Taxonomy" id="3149228"/>
    <lineage>
        <taxon>Bacteria</taxon>
        <taxon>Bacillati</taxon>
        <taxon>Actinomycetota</taxon>
        <taxon>Actinomycetes</taxon>
        <taxon>Micrococcales</taxon>
        <taxon>Intrasporangiaceae</taxon>
        <taxon>Pedococcus</taxon>
    </lineage>
</organism>
<comment type="similarity">
    <text evidence="1 5">Belongs to the Fmt family.</text>
</comment>
<dbReference type="InterPro" id="IPR005794">
    <property type="entry name" value="Fmt"/>
</dbReference>
<dbReference type="Gene3D" id="3.40.50.12230">
    <property type="match status" value="1"/>
</dbReference>
<dbReference type="InterPro" id="IPR011034">
    <property type="entry name" value="Formyl_transferase-like_C_sf"/>
</dbReference>
<dbReference type="HAMAP" id="MF_00182">
    <property type="entry name" value="Formyl_trans"/>
    <property type="match status" value="1"/>
</dbReference>
<proteinExistence type="inferred from homology"/>
<dbReference type="NCBIfam" id="TIGR00460">
    <property type="entry name" value="fmt"/>
    <property type="match status" value="1"/>
</dbReference>
<dbReference type="PANTHER" id="PTHR11138">
    <property type="entry name" value="METHIONYL-TRNA FORMYLTRANSFERASE"/>
    <property type="match status" value="1"/>
</dbReference>
<dbReference type="Pfam" id="PF02911">
    <property type="entry name" value="Formyl_trans_C"/>
    <property type="match status" value="1"/>
</dbReference>
<keyword evidence="4 5" id="KW-0648">Protein biosynthesis</keyword>
<dbReference type="SUPFAM" id="SSF53328">
    <property type="entry name" value="Formyltransferase"/>
    <property type="match status" value="1"/>
</dbReference>
<feature type="domain" description="Formyl transferase N-terminal" evidence="6">
    <location>
        <begin position="1"/>
        <end position="178"/>
    </location>
</feature>
<gene>
    <name evidence="5 8" type="primary">fmt</name>
    <name evidence="8" type="ORF">ABEG17_19075</name>
</gene>
<feature type="binding site" evidence="5">
    <location>
        <begin position="109"/>
        <end position="112"/>
    </location>
    <ligand>
        <name>(6S)-5,6,7,8-tetrahydrofolate</name>
        <dbReference type="ChEBI" id="CHEBI:57453"/>
    </ligand>
</feature>
<dbReference type="GO" id="GO:0004479">
    <property type="term" value="F:methionyl-tRNA formyltransferase activity"/>
    <property type="evidence" value="ECO:0007669"/>
    <property type="project" value="UniProtKB-UniRule"/>
</dbReference>
<dbReference type="RefSeq" id="WP_406833238.1">
    <property type="nucleotide sequence ID" value="NZ_CP157483.1"/>
</dbReference>
<evidence type="ECO:0000256" key="2">
    <source>
        <dbReference type="ARBA" id="ARBA00012261"/>
    </source>
</evidence>
<evidence type="ECO:0000259" key="7">
    <source>
        <dbReference type="Pfam" id="PF02911"/>
    </source>
</evidence>
<evidence type="ECO:0000256" key="5">
    <source>
        <dbReference type="HAMAP-Rule" id="MF_00182"/>
    </source>
</evidence>
<evidence type="ECO:0000256" key="4">
    <source>
        <dbReference type="ARBA" id="ARBA00022917"/>
    </source>
</evidence>
<evidence type="ECO:0000256" key="1">
    <source>
        <dbReference type="ARBA" id="ARBA00010699"/>
    </source>
</evidence>
<dbReference type="InterPro" id="IPR041711">
    <property type="entry name" value="Met-tRNA-FMT_N"/>
</dbReference>
<dbReference type="InterPro" id="IPR044135">
    <property type="entry name" value="Met-tRNA-FMT_C"/>
</dbReference>
<feature type="domain" description="Formyl transferase C-terminal" evidence="7">
    <location>
        <begin position="203"/>
        <end position="301"/>
    </location>
</feature>
<dbReference type="GO" id="GO:0005829">
    <property type="term" value="C:cytosol"/>
    <property type="evidence" value="ECO:0007669"/>
    <property type="project" value="TreeGrafter"/>
</dbReference>
<dbReference type="FunFam" id="3.40.50.12230:FF:000001">
    <property type="entry name" value="Methionyl-tRNA formyltransferase"/>
    <property type="match status" value="1"/>
</dbReference>
<dbReference type="InterPro" id="IPR036477">
    <property type="entry name" value="Formyl_transf_N_sf"/>
</dbReference>
<dbReference type="PANTHER" id="PTHR11138:SF5">
    <property type="entry name" value="METHIONYL-TRNA FORMYLTRANSFERASE, MITOCHONDRIAL"/>
    <property type="match status" value="1"/>
</dbReference>
<dbReference type="InterPro" id="IPR002376">
    <property type="entry name" value="Formyl_transf_N"/>
</dbReference>
<evidence type="ECO:0000256" key="3">
    <source>
        <dbReference type="ARBA" id="ARBA00022679"/>
    </source>
</evidence>
<dbReference type="CDD" id="cd08646">
    <property type="entry name" value="FMT_core_Met-tRNA-FMT_N"/>
    <property type="match status" value="1"/>
</dbReference>
<dbReference type="AlphaFoldDB" id="A0AAU7JZA4"/>
<accession>A0AAU7JZA4</accession>
<dbReference type="SUPFAM" id="SSF50486">
    <property type="entry name" value="FMT C-terminal domain-like"/>
    <property type="match status" value="1"/>
</dbReference>
<reference evidence="8" key="1">
    <citation type="submission" date="2024-05" db="EMBL/GenBank/DDBJ databases">
        <authorList>
            <person name="Kim S."/>
            <person name="Heo J."/>
            <person name="Choi H."/>
            <person name="Choi Y."/>
            <person name="Kwon S.-W."/>
            <person name="Kim Y."/>
        </authorList>
    </citation>
    <scope>NUCLEOTIDE SEQUENCE</scope>
    <source>
        <strain evidence="8">KACC 23699</strain>
    </source>
</reference>
<protein>
    <recommendedName>
        <fullName evidence="2 5">Methionyl-tRNA formyltransferase</fullName>
        <ecNumber evidence="2 5">2.1.2.9</ecNumber>
    </recommendedName>
</protein>